<dbReference type="AlphaFoldDB" id="A0A6N7S3F9"/>
<accession>A0A6N7S3F9</accession>
<dbReference type="NCBIfam" id="NF002543">
    <property type="entry name" value="PRK02101.1-4"/>
    <property type="match status" value="1"/>
</dbReference>
<dbReference type="EMBL" id="WKPI01000006">
    <property type="protein sequence ID" value="MSC32615.1"/>
    <property type="molecule type" value="Genomic_DNA"/>
</dbReference>
<evidence type="ECO:0000313" key="2">
    <source>
        <dbReference type="EMBL" id="MSA88411.1"/>
    </source>
</evidence>
<dbReference type="OrthoDB" id="9777133at2"/>
<dbReference type="PANTHER" id="PTHR30283:SF4">
    <property type="entry name" value="PEROXIDE STRESS RESISTANCE PROTEIN YAAA"/>
    <property type="match status" value="1"/>
</dbReference>
<protein>
    <recommendedName>
        <fullName evidence="1">UPF0246 protein GKD88_05725</fullName>
    </recommendedName>
</protein>
<gene>
    <name evidence="2" type="primary">yaaA</name>
    <name evidence="3" type="ORF">GKD88_05725</name>
    <name evidence="2" type="ORF">GKE08_03635</name>
</gene>
<dbReference type="EMBL" id="WKPJ01000003">
    <property type="protein sequence ID" value="MSA88411.1"/>
    <property type="molecule type" value="Genomic_DNA"/>
</dbReference>
<dbReference type="PANTHER" id="PTHR30283">
    <property type="entry name" value="PEROXIDE STRESS RESPONSE PROTEIN YAAA"/>
    <property type="match status" value="1"/>
</dbReference>
<dbReference type="HAMAP" id="MF_00652">
    <property type="entry name" value="UPF0246"/>
    <property type="match status" value="1"/>
</dbReference>
<evidence type="ECO:0000313" key="4">
    <source>
        <dbReference type="Proteomes" id="UP000433575"/>
    </source>
</evidence>
<dbReference type="Proteomes" id="UP000433575">
    <property type="component" value="Unassembled WGS sequence"/>
</dbReference>
<dbReference type="InterPro" id="IPR005583">
    <property type="entry name" value="YaaA"/>
</dbReference>
<evidence type="ECO:0000313" key="3">
    <source>
        <dbReference type="EMBL" id="MSC32615.1"/>
    </source>
</evidence>
<keyword evidence="5" id="KW-1185">Reference proteome</keyword>
<dbReference type="Proteomes" id="UP000480929">
    <property type="component" value="Unassembled WGS sequence"/>
</dbReference>
<evidence type="ECO:0000256" key="1">
    <source>
        <dbReference type="HAMAP-Rule" id="MF_00652"/>
    </source>
</evidence>
<dbReference type="RefSeq" id="WP_154237981.1">
    <property type="nucleotide sequence ID" value="NZ_CALJPI010000167.1"/>
</dbReference>
<sequence>MKLIIAPAKRIKDDEVFLQPRHFPFFLEDSRKLLSVMKTLSAKQLEKLLKCSPKIAEEAAKQYQRMDLDQEGTPALLSYDGIQYWTMAPHVFTDDQLTYMEEHVRILSGFYGLLRPLDSIHPHRLEMDSPLKTSDFQNLYEFWGDRLYRHLTQTDSVIIDLASAQHARSVSRYAALPVRVIKCWFYEETAQGLREKGVYVKMARGEMVRYLAEIQAEDPDLIKTFSRQNYHFCPDLSNDQNFVFTRKNAG</sequence>
<comment type="caution">
    <text evidence="2">The sequence shown here is derived from an EMBL/GenBank/DDBJ whole genome shotgun (WGS) entry which is preliminary data.</text>
</comment>
<proteinExistence type="inferred from homology"/>
<dbReference type="Pfam" id="PF03883">
    <property type="entry name" value="H2O2_YaaD"/>
    <property type="match status" value="1"/>
</dbReference>
<dbReference type="GO" id="GO:0033194">
    <property type="term" value="P:response to hydroperoxide"/>
    <property type="evidence" value="ECO:0007669"/>
    <property type="project" value="TreeGrafter"/>
</dbReference>
<comment type="similarity">
    <text evidence="1">Belongs to the UPF0246 family.</text>
</comment>
<dbReference type="GO" id="GO:0005829">
    <property type="term" value="C:cytosol"/>
    <property type="evidence" value="ECO:0007669"/>
    <property type="project" value="TreeGrafter"/>
</dbReference>
<reference evidence="4 5" key="1">
    <citation type="journal article" date="2019" name="Nat. Med.">
        <title>A library of human gut bacterial isolates paired with longitudinal multiomics data enables mechanistic microbiome research.</title>
        <authorList>
            <person name="Poyet M."/>
            <person name="Groussin M."/>
            <person name="Gibbons S.M."/>
            <person name="Avila-Pacheco J."/>
            <person name="Jiang X."/>
            <person name="Kearney S.M."/>
            <person name="Perrotta A.R."/>
            <person name="Berdy B."/>
            <person name="Zhao S."/>
            <person name="Lieberman T.D."/>
            <person name="Swanson P.K."/>
            <person name="Smith M."/>
            <person name="Roesemann S."/>
            <person name="Alexander J.E."/>
            <person name="Rich S.A."/>
            <person name="Livny J."/>
            <person name="Vlamakis H."/>
            <person name="Clish C."/>
            <person name="Bullock K."/>
            <person name="Deik A."/>
            <person name="Scott J."/>
            <person name="Pierce K.A."/>
            <person name="Xavier R.J."/>
            <person name="Alm E.J."/>
        </authorList>
    </citation>
    <scope>NUCLEOTIDE SEQUENCE [LARGE SCALE GENOMIC DNA]</scope>
    <source>
        <strain evidence="2 4">BIOML-A4</strain>
        <strain evidence="3 5">BIOML-A5</strain>
    </source>
</reference>
<evidence type="ECO:0000313" key="5">
    <source>
        <dbReference type="Proteomes" id="UP000480929"/>
    </source>
</evidence>
<organism evidence="2 4">
    <name type="scientific">Holdemania massiliensis</name>
    <dbReference type="NCBI Taxonomy" id="1468449"/>
    <lineage>
        <taxon>Bacteria</taxon>
        <taxon>Bacillati</taxon>
        <taxon>Bacillota</taxon>
        <taxon>Erysipelotrichia</taxon>
        <taxon>Erysipelotrichales</taxon>
        <taxon>Erysipelotrichaceae</taxon>
        <taxon>Holdemania</taxon>
    </lineage>
</organism>
<name>A0A6N7S3F9_9FIRM</name>